<dbReference type="InterPro" id="IPR047111">
    <property type="entry name" value="YbaP-like"/>
</dbReference>
<feature type="chain" id="PRO_5032389631" evidence="1">
    <location>
        <begin position="21"/>
        <end position="331"/>
    </location>
</feature>
<evidence type="ECO:0000313" key="2">
    <source>
        <dbReference type="EMBL" id="MBC2834867.1"/>
    </source>
</evidence>
<dbReference type="RefSeq" id="WP_185796434.1">
    <property type="nucleotide sequence ID" value="NZ_JACLQD010000001.1"/>
</dbReference>
<reference evidence="2 3" key="1">
    <citation type="journal article" date="2017" name="Int. J. Syst. Evol. Microbiol.">
        <title>Gemmobacter straminiformis sp. nov., isolated from an artificial fountain.</title>
        <authorList>
            <person name="Kang J.Y."/>
            <person name="Kim M.J."/>
            <person name="Chun J."/>
            <person name="Son K.P."/>
            <person name="Jahng K.Y."/>
        </authorList>
    </citation>
    <scope>NUCLEOTIDE SEQUENCE [LARGE SCALE GENOMIC DNA]</scope>
    <source>
        <strain evidence="2 3">CAM-8</strain>
    </source>
</reference>
<dbReference type="InterPro" id="IPR002816">
    <property type="entry name" value="TraB/PrgY/GumN_fam"/>
</dbReference>
<sequence length="331" mass="35495">MNPLKRLALLALCLPAAAQAECRGANLFTALPPAEQAEIRAATDAAPFARGLLWQATRGDESITLLGTYHFDDPRHDAIMARVTPLLDAATTLLVEAGPAEEAALKSDLAKNPALMVSTNGPTLPESLPAKEWEALSAAMNARGMPAFMAAKLRPWYVTMLLALPPCAMADQAALASGGLDQRLIRHATDRALPVAALEPHDTVLRMFDTMPPADQLAMIRSALATEAQAEDYSATLATAYFDEDARLIWELSRHLALKLPDYGPEQVARDFDAMETALMTSRNRAWSPVLQAAGAKGPVFAAFGALHLSGENGVLALLQADGWKIERLPL</sequence>
<dbReference type="PANTHER" id="PTHR40590:SF1">
    <property type="entry name" value="CYTOPLASMIC PROTEIN"/>
    <property type="match status" value="1"/>
</dbReference>
<keyword evidence="1" id="KW-0732">Signal</keyword>
<dbReference type="Proteomes" id="UP000555411">
    <property type="component" value="Unassembled WGS sequence"/>
</dbReference>
<proteinExistence type="predicted"/>
<dbReference type="CDD" id="cd14789">
    <property type="entry name" value="Tiki"/>
    <property type="match status" value="1"/>
</dbReference>
<dbReference type="AlphaFoldDB" id="A0A842I666"/>
<evidence type="ECO:0000313" key="3">
    <source>
        <dbReference type="Proteomes" id="UP000555411"/>
    </source>
</evidence>
<gene>
    <name evidence="2" type="ORF">H7F16_05065</name>
</gene>
<evidence type="ECO:0000256" key="1">
    <source>
        <dbReference type="SAM" id="SignalP"/>
    </source>
</evidence>
<protein>
    <submittedName>
        <fullName evidence="2">TraB/GumN family protein</fullName>
    </submittedName>
</protein>
<organism evidence="2 3">
    <name type="scientific">Paragemmobacter straminiformis</name>
    <dbReference type="NCBI Taxonomy" id="2045119"/>
    <lineage>
        <taxon>Bacteria</taxon>
        <taxon>Pseudomonadati</taxon>
        <taxon>Pseudomonadota</taxon>
        <taxon>Alphaproteobacteria</taxon>
        <taxon>Rhodobacterales</taxon>
        <taxon>Paracoccaceae</taxon>
        <taxon>Paragemmobacter</taxon>
    </lineage>
</organism>
<dbReference type="EMBL" id="JACLQD010000001">
    <property type="protein sequence ID" value="MBC2834867.1"/>
    <property type="molecule type" value="Genomic_DNA"/>
</dbReference>
<dbReference type="PANTHER" id="PTHR40590">
    <property type="entry name" value="CYTOPLASMIC PROTEIN-RELATED"/>
    <property type="match status" value="1"/>
</dbReference>
<dbReference type="Pfam" id="PF01963">
    <property type="entry name" value="TraB_PrgY_gumN"/>
    <property type="match status" value="1"/>
</dbReference>
<accession>A0A842I666</accession>
<feature type="signal peptide" evidence="1">
    <location>
        <begin position="1"/>
        <end position="20"/>
    </location>
</feature>
<name>A0A842I666_9RHOB</name>
<comment type="caution">
    <text evidence="2">The sequence shown here is derived from an EMBL/GenBank/DDBJ whole genome shotgun (WGS) entry which is preliminary data.</text>
</comment>
<keyword evidence="3" id="KW-1185">Reference proteome</keyword>